<dbReference type="OrthoDB" id="512705at2"/>
<evidence type="ECO:0008006" key="3">
    <source>
        <dbReference type="Google" id="ProtNLM"/>
    </source>
</evidence>
<dbReference type="InterPro" id="IPR014951">
    <property type="entry name" value="DUF1822"/>
</dbReference>
<proteinExistence type="predicted"/>
<comment type="caution">
    <text evidence="1">The sequence shown here is derived from an EMBL/GenBank/DDBJ whole genome shotgun (WGS) entry which is preliminary data.</text>
</comment>
<reference evidence="1" key="2">
    <citation type="journal article" date="2019" name="Genome Biol. Evol.">
        <title>Day and night: Metabolic profiles and evolutionary relationships of six axenic non-marine cyanobacteria.</title>
        <authorList>
            <person name="Will S.E."/>
            <person name="Henke P."/>
            <person name="Boedeker C."/>
            <person name="Huang S."/>
            <person name="Brinkmann H."/>
            <person name="Rohde M."/>
            <person name="Jarek M."/>
            <person name="Friedl T."/>
            <person name="Seufert S."/>
            <person name="Schumacher M."/>
            <person name="Overmann J."/>
            <person name="Neumann-Schaal M."/>
            <person name="Petersen J."/>
        </authorList>
    </citation>
    <scope>NUCLEOTIDE SEQUENCE [LARGE SCALE GENOMIC DNA]</scope>
    <source>
        <strain evidence="1">PCC 7102</strain>
    </source>
</reference>
<dbReference type="EMBL" id="RSCL01000013">
    <property type="protein sequence ID" value="RUT03426.1"/>
    <property type="molecule type" value="Genomic_DNA"/>
</dbReference>
<dbReference type="Pfam" id="PF08852">
    <property type="entry name" value="DUF1822"/>
    <property type="match status" value="1"/>
</dbReference>
<organism evidence="1 2">
    <name type="scientific">Dulcicalothrix desertica PCC 7102</name>
    <dbReference type="NCBI Taxonomy" id="232991"/>
    <lineage>
        <taxon>Bacteria</taxon>
        <taxon>Bacillati</taxon>
        <taxon>Cyanobacteriota</taxon>
        <taxon>Cyanophyceae</taxon>
        <taxon>Nostocales</taxon>
        <taxon>Calotrichaceae</taxon>
        <taxon>Dulcicalothrix</taxon>
    </lineage>
</organism>
<evidence type="ECO:0000313" key="1">
    <source>
        <dbReference type="EMBL" id="RUT03426.1"/>
    </source>
</evidence>
<dbReference type="AlphaFoldDB" id="A0A3S1CAK5"/>
<name>A0A3S1CAK5_9CYAN</name>
<dbReference type="RefSeq" id="WP_127083397.1">
    <property type="nucleotide sequence ID" value="NZ_RSCL01000013.1"/>
</dbReference>
<accession>A0A3S1CAK5</accession>
<dbReference type="Proteomes" id="UP000271624">
    <property type="component" value="Unassembled WGS sequence"/>
</dbReference>
<sequence>MNEVNTFHTFTSPISTAAIKLAQELSQQQVTPEKSQQVYLNSLAVWSVKYYLDCIGVETDIKESDSMNPAQIMLTNVADLVVKNLGKLECRPVLENEQWIYVPPEAQSERIGYLAVKINALLGKAKILGFLKEVSTDNLPINELQSLEHFLEYLDSLEFEQMNSQKLQDTRLRKNKIVSLRKWREKNL</sequence>
<keyword evidence="2" id="KW-1185">Reference proteome</keyword>
<reference evidence="1" key="1">
    <citation type="submission" date="2018-12" db="EMBL/GenBank/DDBJ databases">
        <authorList>
            <person name="Will S."/>
            <person name="Neumann-Schaal M."/>
            <person name="Henke P."/>
        </authorList>
    </citation>
    <scope>NUCLEOTIDE SEQUENCE</scope>
    <source>
        <strain evidence="1">PCC 7102</strain>
    </source>
</reference>
<gene>
    <name evidence="1" type="ORF">DSM106972_050650</name>
</gene>
<evidence type="ECO:0000313" key="2">
    <source>
        <dbReference type="Proteomes" id="UP000271624"/>
    </source>
</evidence>
<protein>
    <recommendedName>
        <fullName evidence="3">DUF1822 family protein</fullName>
    </recommendedName>
</protein>